<keyword evidence="7" id="KW-1133">Transmembrane helix</keyword>
<dbReference type="STRING" id="7994.ENSAMXP00000037703"/>
<dbReference type="GO" id="GO:0016020">
    <property type="term" value="C:membrane"/>
    <property type="evidence" value="ECO:0007669"/>
    <property type="project" value="UniProtKB-SubCell"/>
</dbReference>
<dbReference type="PANTHER" id="PTHR14132:SF22">
    <property type="entry name" value="FXYD DOMAIN-CONTAINING ION TRANSPORT REGULATOR"/>
    <property type="match status" value="1"/>
</dbReference>
<feature type="transmembrane region" description="Helical" evidence="7">
    <location>
        <begin position="26"/>
        <end position="47"/>
    </location>
</feature>
<dbReference type="Pfam" id="PF02038">
    <property type="entry name" value="ATP1G1_PLM_MAT8"/>
    <property type="match status" value="1"/>
</dbReference>
<evidence type="ECO:0000313" key="8">
    <source>
        <dbReference type="Ensembl" id="ENSAMXP00000037703.1"/>
    </source>
</evidence>
<comment type="similarity">
    <text evidence="2 7">Belongs to the FXYD family.</text>
</comment>
<evidence type="ECO:0000256" key="1">
    <source>
        <dbReference type="ARBA" id="ARBA00004167"/>
    </source>
</evidence>
<feature type="chain" id="PRO_5017098879" description="FXYD domain-containing ion transport regulator" evidence="7">
    <location>
        <begin position="19"/>
        <end position="49"/>
    </location>
</feature>
<dbReference type="GO" id="GO:0017080">
    <property type="term" value="F:sodium channel regulator activity"/>
    <property type="evidence" value="ECO:0007669"/>
    <property type="project" value="TreeGrafter"/>
</dbReference>
<reference evidence="9" key="2">
    <citation type="journal article" date="2014" name="Nat. Commun.">
        <title>The cavefish genome reveals candidate genes for eye loss.</title>
        <authorList>
            <person name="McGaugh S.E."/>
            <person name="Gross J.B."/>
            <person name="Aken B."/>
            <person name="Blin M."/>
            <person name="Borowsky R."/>
            <person name="Chalopin D."/>
            <person name="Hinaux H."/>
            <person name="Jeffery W.R."/>
            <person name="Keene A."/>
            <person name="Ma L."/>
            <person name="Minx P."/>
            <person name="Murphy D."/>
            <person name="O'Quin K.E."/>
            <person name="Retaux S."/>
            <person name="Rohner N."/>
            <person name="Searle S.M."/>
            <person name="Stahl B.A."/>
            <person name="Tabin C."/>
            <person name="Volff J.N."/>
            <person name="Yoshizawa M."/>
            <person name="Warren W.C."/>
        </authorList>
    </citation>
    <scope>NUCLEOTIDE SEQUENCE [LARGE SCALE GENOMIC DNA]</scope>
    <source>
        <strain evidence="9">female</strain>
    </source>
</reference>
<evidence type="ECO:0000256" key="4">
    <source>
        <dbReference type="ARBA" id="ARBA00022692"/>
    </source>
</evidence>
<dbReference type="Gene3D" id="1.20.5.780">
    <property type="entry name" value="Single helix bin"/>
    <property type="match status" value="1"/>
</dbReference>
<dbReference type="InParanoid" id="A0A3B1J636"/>
<keyword evidence="4 7" id="KW-0812">Transmembrane</keyword>
<reference evidence="8" key="4">
    <citation type="submission" date="2025-09" db="UniProtKB">
        <authorList>
            <consortium name="Ensembl"/>
        </authorList>
    </citation>
    <scope>IDENTIFICATION</scope>
</reference>
<feature type="signal peptide" evidence="7">
    <location>
        <begin position="1"/>
        <end position="18"/>
    </location>
</feature>
<dbReference type="GeneTree" id="ENSGT01000000215748"/>
<protein>
    <recommendedName>
        <fullName evidence="7">FXYD domain-containing ion transport regulator</fullName>
    </recommendedName>
</protein>
<dbReference type="InterPro" id="IPR047282">
    <property type="entry name" value="ATNG"/>
</dbReference>
<accession>A0A3B1J636</accession>
<comment type="subcellular location">
    <subcellularLocation>
        <location evidence="1">Membrane</location>
        <topology evidence="1">Single-pass membrane protein</topology>
    </subcellularLocation>
</comment>
<dbReference type="Bgee" id="ENSAMXG00000034606">
    <property type="expression patterns" value="Expressed in head kidney and 13 other cell types or tissues"/>
</dbReference>
<evidence type="ECO:0000256" key="3">
    <source>
        <dbReference type="ARBA" id="ARBA00022448"/>
    </source>
</evidence>
<dbReference type="InterPro" id="IPR000272">
    <property type="entry name" value="Ion-transport_regulator_FXYD"/>
</dbReference>
<dbReference type="CDD" id="cd20318">
    <property type="entry name" value="FXYD2"/>
    <property type="match status" value="1"/>
</dbReference>
<organism evidence="8 9">
    <name type="scientific">Astyanax mexicanus</name>
    <name type="common">Blind cave fish</name>
    <name type="synonym">Astyanax fasciatus mexicanus</name>
    <dbReference type="NCBI Taxonomy" id="7994"/>
    <lineage>
        <taxon>Eukaryota</taxon>
        <taxon>Metazoa</taxon>
        <taxon>Chordata</taxon>
        <taxon>Craniata</taxon>
        <taxon>Vertebrata</taxon>
        <taxon>Euteleostomi</taxon>
        <taxon>Actinopterygii</taxon>
        <taxon>Neopterygii</taxon>
        <taxon>Teleostei</taxon>
        <taxon>Ostariophysi</taxon>
        <taxon>Characiformes</taxon>
        <taxon>Characoidei</taxon>
        <taxon>Acestrorhamphidae</taxon>
        <taxon>Acestrorhamphinae</taxon>
        <taxon>Astyanax</taxon>
    </lineage>
</organism>
<evidence type="ECO:0000256" key="5">
    <source>
        <dbReference type="ARBA" id="ARBA00023065"/>
    </source>
</evidence>
<dbReference type="Ensembl" id="ENSAMXT00000045456.1">
    <property type="protein sequence ID" value="ENSAMXP00000037703.1"/>
    <property type="gene ID" value="ENSAMXG00000034606.1"/>
</dbReference>
<reference evidence="9" key="1">
    <citation type="submission" date="2013-03" db="EMBL/GenBank/DDBJ databases">
        <authorList>
            <person name="Jeffery W."/>
            <person name="Warren W."/>
            <person name="Wilson R.K."/>
        </authorList>
    </citation>
    <scope>NUCLEOTIDE SEQUENCE</scope>
    <source>
        <strain evidence="9">female</strain>
    </source>
</reference>
<evidence type="ECO:0000313" key="9">
    <source>
        <dbReference type="Proteomes" id="UP000018467"/>
    </source>
</evidence>
<name>A0A3B1J636_ASTMX</name>
<evidence type="ECO:0000256" key="2">
    <source>
        <dbReference type="ARBA" id="ARBA00005948"/>
    </source>
</evidence>
<sequence length="49" mass="5495">MCLCWSCLFLVTPDHSDADFTYNYEVIRKGGLIFAAVLFCFGIAIIMGK</sequence>
<keyword evidence="5 7" id="KW-0406">Ion transport</keyword>
<dbReference type="AlphaFoldDB" id="A0A3B1J636"/>
<dbReference type="GO" id="GO:0043269">
    <property type="term" value="P:regulation of monoatomic ion transport"/>
    <property type="evidence" value="ECO:0007669"/>
    <property type="project" value="InterPro"/>
</dbReference>
<dbReference type="Proteomes" id="UP000018467">
    <property type="component" value="Unassembled WGS sequence"/>
</dbReference>
<dbReference type="GO" id="GO:0006811">
    <property type="term" value="P:monoatomic ion transport"/>
    <property type="evidence" value="ECO:0007669"/>
    <property type="project" value="UniProtKB-KW"/>
</dbReference>
<proteinExistence type="inferred from homology"/>
<dbReference type="PANTHER" id="PTHR14132">
    <property type="entry name" value="SODIUM/POTASSIUM-TRANSPORTING ATPASE SUBUNIT GAMMA"/>
    <property type="match status" value="1"/>
</dbReference>
<evidence type="ECO:0000256" key="6">
    <source>
        <dbReference type="ARBA" id="ARBA00023136"/>
    </source>
</evidence>
<reference evidence="8" key="3">
    <citation type="submission" date="2025-08" db="UniProtKB">
        <authorList>
            <consortium name="Ensembl"/>
        </authorList>
    </citation>
    <scope>IDENTIFICATION</scope>
</reference>
<keyword evidence="9" id="KW-1185">Reference proteome</keyword>
<evidence type="ECO:0000256" key="7">
    <source>
        <dbReference type="RuleBase" id="RU364131"/>
    </source>
</evidence>
<keyword evidence="7" id="KW-0732">Signal</keyword>
<keyword evidence="6 7" id="KW-0472">Membrane</keyword>
<keyword evidence="3 7" id="KW-0813">Transport</keyword>